<sequence>MKSVIAKQAWDIVANDKKSVLVDVRTPQEWAEVGVPDTSALAQPLICLTWGHVPEGDFIEAFKKAVPDETTSVYMLCRSGVRSYHAGLAVQGAGYENVTNIIDGFEDKHGPTSGWRASGLPVAYRPLSGS</sequence>
<dbReference type="SUPFAM" id="SSF52821">
    <property type="entry name" value="Rhodanese/Cell cycle control phosphatase"/>
    <property type="match status" value="1"/>
</dbReference>
<dbReference type="PROSITE" id="PS50206">
    <property type="entry name" value="RHODANESE_3"/>
    <property type="match status" value="1"/>
</dbReference>
<dbReference type="GO" id="GO:0004792">
    <property type="term" value="F:thiosulfate-cyanide sulfurtransferase activity"/>
    <property type="evidence" value="ECO:0007669"/>
    <property type="project" value="TreeGrafter"/>
</dbReference>
<dbReference type="EMBL" id="CP038141">
    <property type="protein sequence ID" value="QDH16595.1"/>
    <property type="molecule type" value="Genomic_DNA"/>
</dbReference>
<accession>A0A4Y6UKP2</accession>
<dbReference type="Proteomes" id="UP000316313">
    <property type="component" value="Chromosome"/>
</dbReference>
<dbReference type="KEGG" id="ssam:E3D00_02670"/>
<proteinExistence type="predicted"/>
<dbReference type="Pfam" id="PF00581">
    <property type="entry name" value="Rhodanese"/>
    <property type="match status" value="1"/>
</dbReference>
<dbReference type="InterPro" id="IPR001763">
    <property type="entry name" value="Rhodanese-like_dom"/>
</dbReference>
<dbReference type="PANTHER" id="PTHR44086">
    <property type="entry name" value="THIOSULFATE SULFURTRANSFERASE RDL2, MITOCHONDRIAL-RELATED"/>
    <property type="match status" value="1"/>
</dbReference>
<gene>
    <name evidence="2" type="ORF">E3D00_02670</name>
</gene>
<evidence type="ECO:0000259" key="1">
    <source>
        <dbReference type="PROSITE" id="PS50206"/>
    </source>
</evidence>
<dbReference type="PANTHER" id="PTHR44086:SF10">
    <property type="entry name" value="THIOSULFATE SULFURTRANSFERASE_RHODANESE-LIKE DOMAIN-CONTAINING PROTEIN 3"/>
    <property type="match status" value="1"/>
</dbReference>
<reference evidence="2 3" key="1">
    <citation type="submission" date="2019-03" db="EMBL/GenBank/DDBJ databases">
        <title>The complete genome sequence of Swingsia samuiensis NBRC107927(T).</title>
        <authorList>
            <person name="Chua K.-O."/>
            <person name="Chan K.-G."/>
            <person name="See-Too W.-S."/>
        </authorList>
    </citation>
    <scope>NUCLEOTIDE SEQUENCE [LARGE SCALE GENOMIC DNA]</scope>
    <source>
        <strain evidence="2 3">AH83</strain>
    </source>
</reference>
<dbReference type="Gene3D" id="3.40.250.10">
    <property type="entry name" value="Rhodanese-like domain"/>
    <property type="match status" value="1"/>
</dbReference>
<dbReference type="AlphaFoldDB" id="A0A4Y6UKP2"/>
<dbReference type="OrthoDB" id="9815890at2"/>
<organism evidence="2 3">
    <name type="scientific">Swingsia samuiensis</name>
    <dbReference type="NCBI Taxonomy" id="1293412"/>
    <lineage>
        <taxon>Bacteria</taxon>
        <taxon>Pseudomonadati</taxon>
        <taxon>Pseudomonadota</taxon>
        <taxon>Alphaproteobacteria</taxon>
        <taxon>Acetobacterales</taxon>
        <taxon>Acetobacteraceae</taxon>
        <taxon>Swingsia</taxon>
    </lineage>
</organism>
<dbReference type="SMART" id="SM00450">
    <property type="entry name" value="RHOD"/>
    <property type="match status" value="1"/>
</dbReference>
<evidence type="ECO:0000313" key="3">
    <source>
        <dbReference type="Proteomes" id="UP000316313"/>
    </source>
</evidence>
<dbReference type="InterPro" id="IPR036873">
    <property type="entry name" value="Rhodanese-like_dom_sf"/>
</dbReference>
<protein>
    <recommendedName>
        <fullName evidence="1">Rhodanese domain-containing protein</fullName>
    </recommendedName>
</protein>
<evidence type="ECO:0000313" key="2">
    <source>
        <dbReference type="EMBL" id="QDH16595.1"/>
    </source>
</evidence>
<name>A0A4Y6UKP2_9PROT</name>
<keyword evidence="3" id="KW-1185">Reference proteome</keyword>
<feature type="domain" description="Rhodanese" evidence="1">
    <location>
        <begin position="15"/>
        <end position="124"/>
    </location>
</feature>
<dbReference type="RefSeq" id="WP_141459705.1">
    <property type="nucleotide sequence ID" value="NZ_CP038141.1"/>
</dbReference>